<keyword evidence="1" id="KW-0472">Membrane</keyword>
<keyword evidence="1" id="KW-0812">Transmembrane</keyword>
<dbReference type="EMBL" id="CAEZZG010000023">
    <property type="protein sequence ID" value="CAB4761295.1"/>
    <property type="molecule type" value="Genomic_DNA"/>
</dbReference>
<accession>A0A6J6UQ22</accession>
<gene>
    <name evidence="2" type="ORF">UFOPK2844_01098</name>
</gene>
<evidence type="ECO:0000256" key="1">
    <source>
        <dbReference type="SAM" id="Phobius"/>
    </source>
</evidence>
<name>A0A6J6UQ22_9ZZZZ</name>
<reference evidence="2" key="1">
    <citation type="submission" date="2020-05" db="EMBL/GenBank/DDBJ databases">
        <authorList>
            <person name="Chiriac C."/>
            <person name="Salcher M."/>
            <person name="Ghai R."/>
            <person name="Kavagutti S V."/>
        </authorList>
    </citation>
    <scope>NUCLEOTIDE SEQUENCE</scope>
</reference>
<protein>
    <submittedName>
        <fullName evidence="2">Unannotated protein</fullName>
    </submittedName>
</protein>
<proteinExistence type="predicted"/>
<evidence type="ECO:0000313" key="2">
    <source>
        <dbReference type="EMBL" id="CAB4761295.1"/>
    </source>
</evidence>
<keyword evidence="1" id="KW-1133">Transmembrane helix</keyword>
<feature type="transmembrane region" description="Helical" evidence="1">
    <location>
        <begin position="20"/>
        <end position="43"/>
    </location>
</feature>
<sequence>MSLLNFSNSEGRAPRNPKNLKLILGIGGLVGVIALGSTLAASINLNSGAPVEFGQGVAQTTACSGDNSIIVTPTSTFINEEEAGAFYYSSVRLSDIPSECQGADFKIVAYGQSGNSIKLTECSNVGEKPVIHFGGPGLTYPTSATDADMFTDITQSNSTSFTLTWVGGPGCTSIASAENVYRITIESSGTLTGGGEVYVSCESAPNDAPSYYPCGPQQNVLLSTLTDAGWTQCYSADFGEPTPDRSIDSILSACTNTYLAFLGQEKTGSTALLMAAAPRASISLETPLNTPNSINGSWWYYTKDADMGEGSFGFAGSETINQSSCDVDDDDETSAFRYCIHVNNNSFGGFRIGRIGNNEYSHSLNEATTDYLKVVYQHD</sequence>
<dbReference type="AlphaFoldDB" id="A0A6J6UQ22"/>
<organism evidence="2">
    <name type="scientific">freshwater metagenome</name>
    <dbReference type="NCBI Taxonomy" id="449393"/>
    <lineage>
        <taxon>unclassified sequences</taxon>
        <taxon>metagenomes</taxon>
        <taxon>ecological metagenomes</taxon>
    </lineage>
</organism>